<dbReference type="Proteomes" id="UP000678393">
    <property type="component" value="Unassembled WGS sequence"/>
</dbReference>
<feature type="non-terminal residue" evidence="3">
    <location>
        <position position="115"/>
    </location>
</feature>
<dbReference type="AlphaFoldDB" id="A0A8S3ZJM8"/>
<feature type="non-terminal residue" evidence="3">
    <location>
        <position position="1"/>
    </location>
</feature>
<organism evidence="3 4">
    <name type="scientific">Candidula unifasciata</name>
    <dbReference type="NCBI Taxonomy" id="100452"/>
    <lineage>
        <taxon>Eukaryota</taxon>
        <taxon>Metazoa</taxon>
        <taxon>Spiralia</taxon>
        <taxon>Lophotrochozoa</taxon>
        <taxon>Mollusca</taxon>
        <taxon>Gastropoda</taxon>
        <taxon>Heterobranchia</taxon>
        <taxon>Euthyneura</taxon>
        <taxon>Panpulmonata</taxon>
        <taxon>Eupulmonata</taxon>
        <taxon>Stylommatophora</taxon>
        <taxon>Helicina</taxon>
        <taxon>Helicoidea</taxon>
        <taxon>Geomitridae</taxon>
        <taxon>Candidula</taxon>
    </lineage>
</organism>
<evidence type="ECO:0000256" key="1">
    <source>
        <dbReference type="SAM" id="MobiDB-lite"/>
    </source>
</evidence>
<comment type="caution">
    <text evidence="3">The sequence shown here is derived from an EMBL/GenBank/DDBJ whole genome shotgun (WGS) entry which is preliminary data.</text>
</comment>
<evidence type="ECO:0000256" key="2">
    <source>
        <dbReference type="SAM" id="Phobius"/>
    </source>
</evidence>
<evidence type="ECO:0000313" key="3">
    <source>
        <dbReference type="EMBL" id="CAG5128308.1"/>
    </source>
</evidence>
<dbReference type="EMBL" id="CAJHNH020003002">
    <property type="protein sequence ID" value="CAG5128308.1"/>
    <property type="molecule type" value="Genomic_DNA"/>
</dbReference>
<proteinExistence type="predicted"/>
<name>A0A8S3ZJM8_9EUPU</name>
<feature type="region of interest" description="Disordered" evidence="1">
    <location>
        <begin position="14"/>
        <end position="74"/>
    </location>
</feature>
<keyword evidence="4" id="KW-1185">Reference proteome</keyword>
<reference evidence="3" key="1">
    <citation type="submission" date="2021-04" db="EMBL/GenBank/DDBJ databases">
        <authorList>
            <consortium name="Molecular Ecology Group"/>
        </authorList>
    </citation>
    <scope>NUCLEOTIDE SEQUENCE</scope>
</reference>
<protein>
    <submittedName>
        <fullName evidence="3">Uncharacterized protein</fullName>
    </submittedName>
</protein>
<feature type="compositionally biased region" description="Low complexity" evidence="1">
    <location>
        <begin position="46"/>
        <end position="61"/>
    </location>
</feature>
<gene>
    <name evidence="3" type="ORF">CUNI_LOCUS13866</name>
</gene>
<feature type="transmembrane region" description="Helical" evidence="2">
    <location>
        <begin position="80"/>
        <end position="104"/>
    </location>
</feature>
<keyword evidence="2" id="KW-0812">Transmembrane</keyword>
<keyword evidence="2" id="KW-0472">Membrane</keyword>
<feature type="compositionally biased region" description="Basic and acidic residues" evidence="1">
    <location>
        <begin position="65"/>
        <end position="74"/>
    </location>
</feature>
<sequence>CHMLGLHYIYASNGSTADNNCSEPDPITTPKPYIPETEPVTSHKPSPVVSTVSNTTASTSTQDTAHYDSSRDLGKNDNSFAWPLVGVVLFLVMLILFIGLIMFWRKRKGKSVWVC</sequence>
<accession>A0A8S3ZJM8</accession>
<evidence type="ECO:0000313" key="4">
    <source>
        <dbReference type="Proteomes" id="UP000678393"/>
    </source>
</evidence>
<keyword evidence="2" id="KW-1133">Transmembrane helix</keyword>